<feature type="transmembrane region" description="Helical" evidence="2">
    <location>
        <begin position="292"/>
        <end position="315"/>
    </location>
</feature>
<keyword evidence="2" id="KW-0812">Transmembrane</keyword>
<keyword evidence="2" id="KW-0472">Membrane</keyword>
<protein>
    <recommendedName>
        <fullName evidence="5">G-protein coupled receptors family 2 profile 2 domain-containing protein</fullName>
    </recommendedName>
</protein>
<feature type="transmembrane region" description="Helical" evidence="2">
    <location>
        <begin position="358"/>
        <end position="379"/>
    </location>
</feature>
<proteinExistence type="predicted"/>
<feature type="region of interest" description="Disordered" evidence="1">
    <location>
        <begin position="452"/>
        <end position="539"/>
    </location>
</feature>
<gene>
    <name evidence="3" type="ORF">GTA08_BOTSDO02602</name>
</gene>
<dbReference type="EMBL" id="WWBZ02000016">
    <property type="protein sequence ID" value="KAF4308866.1"/>
    <property type="molecule type" value="Genomic_DNA"/>
</dbReference>
<feature type="compositionally biased region" description="Polar residues" evidence="1">
    <location>
        <begin position="487"/>
        <end position="499"/>
    </location>
</feature>
<dbReference type="PANTHER" id="PTHR42058:SF1">
    <property type="entry name" value="G-PROTEIN COUPLED RECEPTORS FAMILY 2 PROFILE 2 DOMAIN-CONTAINING PROTEIN"/>
    <property type="match status" value="1"/>
</dbReference>
<dbReference type="InterPro" id="IPR053247">
    <property type="entry name" value="GPCR_GPR1/git3-like"/>
</dbReference>
<sequence length="539" mass="59523">MANLSSISCPPPFVNEANFGNDGYVDGRFCAGVDAIDPSLRCCLPCPSTEWIYSDTFTTSYRVAEGINLIGFAACLFLMVSWAILPPKQTRRHYLSVGLVIGAMSLALGFIIPFAAQPEQCFDEITPNDMYSSLECAWSGAFIIAGGLSIAVWIFIRALSMHLQICWDVTPGQKFFYVSQGLGWAVIAGLFTTTITLTGVSFRFGDACHVNSEHSMADFWGPLLGIAGLSAVVQLATFAYCINVYLKNLWSDEETQTQSSAGLPSYTSSLRTRTNSAKAVYRRVRKVVWLQWRGIVIVVFILIDVIFFSVVFVYLDSREHDSLHDPETVLPWVLCLMNNPKNKEACFDIGQGMLVNQATVTAILVMLALAGIQSFILLVRWSMFTGWKIWFQEKLSSSKREFVSLDARRFSSDARTFELLKVGGQSPGYVSAMQTPGGETYTSTLQVLKTPESAVTSPSGTYGYNSPGSPVSGRETPDYFGKEVQRTYRSPTHSFSTPRAPSATAVQVDWDPRSTHARGGLGLHPVQDESDDDDPKRRR</sequence>
<organism evidence="3 4">
    <name type="scientific">Botryosphaeria dothidea</name>
    <dbReference type="NCBI Taxonomy" id="55169"/>
    <lineage>
        <taxon>Eukaryota</taxon>
        <taxon>Fungi</taxon>
        <taxon>Dikarya</taxon>
        <taxon>Ascomycota</taxon>
        <taxon>Pezizomycotina</taxon>
        <taxon>Dothideomycetes</taxon>
        <taxon>Dothideomycetes incertae sedis</taxon>
        <taxon>Botryosphaeriales</taxon>
        <taxon>Botryosphaeriaceae</taxon>
        <taxon>Botryosphaeria</taxon>
    </lineage>
</organism>
<evidence type="ECO:0008006" key="5">
    <source>
        <dbReference type="Google" id="ProtNLM"/>
    </source>
</evidence>
<evidence type="ECO:0000256" key="1">
    <source>
        <dbReference type="SAM" id="MobiDB-lite"/>
    </source>
</evidence>
<dbReference type="Proteomes" id="UP000572817">
    <property type="component" value="Unassembled WGS sequence"/>
</dbReference>
<dbReference type="OrthoDB" id="26203at2759"/>
<evidence type="ECO:0000256" key="2">
    <source>
        <dbReference type="SAM" id="Phobius"/>
    </source>
</evidence>
<dbReference type="PANTHER" id="PTHR42058">
    <property type="entry name" value="G_PROTEIN_RECEP_F2_4 DOMAIN-CONTAINING PROTEIN"/>
    <property type="match status" value="1"/>
</dbReference>
<dbReference type="Gene3D" id="1.20.1070.10">
    <property type="entry name" value="Rhodopsin 7-helix transmembrane proteins"/>
    <property type="match status" value="1"/>
</dbReference>
<feature type="transmembrane region" description="Helical" evidence="2">
    <location>
        <begin position="181"/>
        <end position="204"/>
    </location>
</feature>
<comment type="caution">
    <text evidence="3">The sequence shown here is derived from an EMBL/GenBank/DDBJ whole genome shotgun (WGS) entry which is preliminary data.</text>
</comment>
<reference evidence="3" key="1">
    <citation type="submission" date="2020-04" db="EMBL/GenBank/DDBJ databases">
        <title>Genome Assembly and Annotation of Botryosphaeria dothidea sdau 11-99, a Latent Pathogen of Apple Fruit Ring Rot in China.</title>
        <authorList>
            <person name="Yu C."/>
            <person name="Diao Y."/>
            <person name="Lu Q."/>
            <person name="Zhao J."/>
            <person name="Cui S."/>
            <person name="Peng C."/>
            <person name="He B."/>
            <person name="Liu H."/>
        </authorList>
    </citation>
    <scope>NUCLEOTIDE SEQUENCE [LARGE SCALE GENOMIC DNA]</scope>
    <source>
        <strain evidence="3">Sdau11-99</strain>
    </source>
</reference>
<feature type="transmembrane region" description="Helical" evidence="2">
    <location>
        <begin position="97"/>
        <end position="117"/>
    </location>
</feature>
<keyword evidence="4" id="KW-1185">Reference proteome</keyword>
<feature type="compositionally biased region" description="Polar residues" evidence="1">
    <location>
        <begin position="452"/>
        <end position="469"/>
    </location>
</feature>
<evidence type="ECO:0000313" key="3">
    <source>
        <dbReference type="EMBL" id="KAF4308866.1"/>
    </source>
</evidence>
<accession>A0A8H4IX77</accession>
<keyword evidence="2" id="KW-1133">Transmembrane helix</keyword>
<dbReference type="AlphaFoldDB" id="A0A8H4IX77"/>
<evidence type="ECO:0000313" key="4">
    <source>
        <dbReference type="Proteomes" id="UP000572817"/>
    </source>
</evidence>
<feature type="transmembrane region" description="Helical" evidence="2">
    <location>
        <begin position="224"/>
        <end position="246"/>
    </location>
</feature>
<feature type="transmembrane region" description="Helical" evidence="2">
    <location>
        <begin position="66"/>
        <end position="85"/>
    </location>
</feature>
<name>A0A8H4IX77_9PEZI</name>
<feature type="transmembrane region" description="Helical" evidence="2">
    <location>
        <begin position="137"/>
        <end position="160"/>
    </location>
</feature>
<feature type="compositionally biased region" description="Basic and acidic residues" evidence="1">
    <location>
        <begin position="475"/>
        <end position="486"/>
    </location>
</feature>